<evidence type="ECO:0000259" key="2">
    <source>
        <dbReference type="PROSITE" id="PS50846"/>
    </source>
</evidence>
<protein>
    <submittedName>
        <fullName evidence="3">Copper chaperone CopZ</fullName>
    </submittedName>
</protein>
<dbReference type="PROSITE" id="PS50846">
    <property type="entry name" value="HMA_2"/>
    <property type="match status" value="1"/>
</dbReference>
<evidence type="ECO:0000313" key="4">
    <source>
        <dbReference type="Proteomes" id="UP000037267"/>
    </source>
</evidence>
<dbReference type="InterPro" id="IPR017969">
    <property type="entry name" value="Heavy-metal-associated_CS"/>
</dbReference>
<reference evidence="4" key="1">
    <citation type="submission" date="2015-07" db="EMBL/GenBank/DDBJ databases">
        <title>Draft genome sequence of the purine-degrading Gottschalkia purinilyticum DSM 1384 (formerly Clostridium purinilyticum).</title>
        <authorList>
            <person name="Poehlein A."/>
            <person name="Schiel-Bengelsdorf B."/>
            <person name="Bengelsdorf F.R."/>
            <person name="Daniel R."/>
            <person name="Duerre P."/>
        </authorList>
    </citation>
    <scope>NUCLEOTIDE SEQUENCE [LARGE SCALE GENOMIC DNA]</scope>
    <source>
        <strain evidence="4">DSM 1384</strain>
    </source>
</reference>
<dbReference type="PROSITE" id="PS01047">
    <property type="entry name" value="HMA_1"/>
    <property type="match status" value="1"/>
</dbReference>
<dbReference type="GO" id="GO:0006825">
    <property type="term" value="P:copper ion transport"/>
    <property type="evidence" value="ECO:0007669"/>
    <property type="project" value="InterPro"/>
</dbReference>
<dbReference type="STRING" id="1503.CLPU_2c02500"/>
<dbReference type="AlphaFoldDB" id="A0A0L0WE95"/>
<gene>
    <name evidence="3" type="ORF">CLPU_2c02500</name>
</gene>
<dbReference type="PRINTS" id="PR00944">
    <property type="entry name" value="CUEXPORT"/>
</dbReference>
<keyword evidence="1" id="KW-0479">Metal-binding</keyword>
<dbReference type="OrthoDB" id="9813965at2"/>
<dbReference type="Proteomes" id="UP000037267">
    <property type="component" value="Unassembled WGS sequence"/>
</dbReference>
<evidence type="ECO:0000256" key="1">
    <source>
        <dbReference type="ARBA" id="ARBA00022723"/>
    </source>
</evidence>
<dbReference type="CDD" id="cd00371">
    <property type="entry name" value="HMA"/>
    <property type="match status" value="1"/>
</dbReference>
<dbReference type="GO" id="GO:0005507">
    <property type="term" value="F:copper ion binding"/>
    <property type="evidence" value="ECO:0007669"/>
    <property type="project" value="InterPro"/>
</dbReference>
<accession>A0A0L0WE95</accession>
<name>A0A0L0WE95_GOTPU</name>
<keyword evidence="4" id="KW-1185">Reference proteome</keyword>
<dbReference type="FunFam" id="3.30.70.100:FF:000001">
    <property type="entry name" value="ATPase copper transporting beta"/>
    <property type="match status" value="1"/>
</dbReference>
<dbReference type="RefSeq" id="WP_050354176.1">
    <property type="nucleotide sequence ID" value="NZ_LGSS01000002.1"/>
</dbReference>
<evidence type="ECO:0000313" key="3">
    <source>
        <dbReference type="EMBL" id="KNF09798.1"/>
    </source>
</evidence>
<dbReference type="EMBL" id="LGSS01000002">
    <property type="protein sequence ID" value="KNF09798.1"/>
    <property type="molecule type" value="Genomic_DNA"/>
</dbReference>
<dbReference type="Gene3D" id="3.30.70.100">
    <property type="match status" value="1"/>
</dbReference>
<dbReference type="InterPro" id="IPR000428">
    <property type="entry name" value="Cu-bd"/>
</dbReference>
<dbReference type="InterPro" id="IPR036163">
    <property type="entry name" value="HMA_dom_sf"/>
</dbReference>
<dbReference type="InterPro" id="IPR006121">
    <property type="entry name" value="HMA_dom"/>
</dbReference>
<sequence length="68" mass="7289">MKKTISIEGMSCNHCVGSVKDALSKISGVKEVEVSLEYKKAVVEVEGVDDKTLSDAITSIGFDVVEIE</sequence>
<dbReference type="Pfam" id="PF00403">
    <property type="entry name" value="HMA"/>
    <property type="match status" value="1"/>
</dbReference>
<proteinExistence type="predicted"/>
<organism evidence="3 4">
    <name type="scientific">Gottschalkia purinilytica</name>
    <name type="common">Clostridium purinilyticum</name>
    <dbReference type="NCBI Taxonomy" id="1503"/>
    <lineage>
        <taxon>Bacteria</taxon>
        <taxon>Bacillati</taxon>
        <taxon>Bacillota</taxon>
        <taxon>Tissierellia</taxon>
        <taxon>Tissierellales</taxon>
        <taxon>Gottschalkiaceae</taxon>
        <taxon>Gottschalkia</taxon>
    </lineage>
</organism>
<comment type="caution">
    <text evidence="3">The sequence shown here is derived from an EMBL/GenBank/DDBJ whole genome shotgun (WGS) entry which is preliminary data.</text>
</comment>
<feature type="domain" description="HMA" evidence="2">
    <location>
        <begin position="1"/>
        <end position="65"/>
    </location>
</feature>
<dbReference type="SUPFAM" id="SSF55008">
    <property type="entry name" value="HMA, heavy metal-associated domain"/>
    <property type="match status" value="1"/>
</dbReference>